<dbReference type="AlphaFoldDB" id="A0A0C9UR13"/>
<dbReference type="Proteomes" id="UP000054279">
    <property type="component" value="Unassembled WGS sequence"/>
</dbReference>
<keyword evidence="2" id="KW-1185">Reference proteome</keyword>
<dbReference type="OrthoDB" id="3322776at2759"/>
<name>A0A0C9UR13_SPHS4</name>
<dbReference type="HOGENOM" id="CLU_065006_1_0_1"/>
<evidence type="ECO:0000313" key="2">
    <source>
        <dbReference type="Proteomes" id="UP000054279"/>
    </source>
</evidence>
<reference evidence="1 2" key="1">
    <citation type="submission" date="2014-06" db="EMBL/GenBank/DDBJ databases">
        <title>Evolutionary Origins and Diversification of the Mycorrhizal Mutualists.</title>
        <authorList>
            <consortium name="DOE Joint Genome Institute"/>
            <consortium name="Mycorrhizal Genomics Consortium"/>
            <person name="Kohler A."/>
            <person name="Kuo A."/>
            <person name="Nagy L.G."/>
            <person name="Floudas D."/>
            <person name="Copeland A."/>
            <person name="Barry K.W."/>
            <person name="Cichocki N."/>
            <person name="Veneault-Fourrey C."/>
            <person name="LaButti K."/>
            <person name="Lindquist E.A."/>
            <person name="Lipzen A."/>
            <person name="Lundell T."/>
            <person name="Morin E."/>
            <person name="Murat C."/>
            <person name="Riley R."/>
            <person name="Ohm R."/>
            <person name="Sun H."/>
            <person name="Tunlid A."/>
            <person name="Henrissat B."/>
            <person name="Grigoriev I.V."/>
            <person name="Hibbett D.S."/>
            <person name="Martin F."/>
        </authorList>
    </citation>
    <scope>NUCLEOTIDE SEQUENCE [LARGE SCALE GENOMIC DNA]</scope>
    <source>
        <strain evidence="1 2">SS14</strain>
    </source>
</reference>
<evidence type="ECO:0000313" key="1">
    <source>
        <dbReference type="EMBL" id="KIJ27791.1"/>
    </source>
</evidence>
<protein>
    <submittedName>
        <fullName evidence="1">Uncharacterized protein</fullName>
    </submittedName>
</protein>
<sequence>MAITAHFTWKNSKQLSNVFGYSRQFLTSIFLQQGVLRFVIIFTWALESSISEKALSPWLAGFDTPLANSISVILLCRFMLQLRKFVTRDQTVPSVNIASAPGPGIRGQLRCIHEAIIEEFGDSGMDYSLETDNDALDPTGDTVLTAGIDTEIRITAEEFPWAINLVKSIPGPSVIRNAV</sequence>
<dbReference type="EMBL" id="KN837323">
    <property type="protein sequence ID" value="KIJ27791.1"/>
    <property type="molecule type" value="Genomic_DNA"/>
</dbReference>
<proteinExistence type="predicted"/>
<gene>
    <name evidence="1" type="ORF">M422DRAFT_270972</name>
</gene>
<accession>A0A0C9UR13</accession>
<organism evidence="1 2">
    <name type="scientific">Sphaerobolus stellatus (strain SS14)</name>
    <dbReference type="NCBI Taxonomy" id="990650"/>
    <lineage>
        <taxon>Eukaryota</taxon>
        <taxon>Fungi</taxon>
        <taxon>Dikarya</taxon>
        <taxon>Basidiomycota</taxon>
        <taxon>Agaricomycotina</taxon>
        <taxon>Agaricomycetes</taxon>
        <taxon>Phallomycetidae</taxon>
        <taxon>Geastrales</taxon>
        <taxon>Sphaerobolaceae</taxon>
        <taxon>Sphaerobolus</taxon>
    </lineage>
</organism>